<keyword evidence="3" id="KW-1185">Reference proteome</keyword>
<sequence>MATPNYSYEKRQRELAKKRKTEEKRLRKANKSEGGDASGQDENQDPADAGAEPGAADTTPPSAAA</sequence>
<reference evidence="2 3" key="1">
    <citation type="submission" date="2020-08" db="EMBL/GenBank/DDBJ databases">
        <title>Functional genomics of gut bacteria from endangered species of beetles.</title>
        <authorList>
            <person name="Carlos-Shanley C."/>
        </authorList>
    </citation>
    <scope>NUCLEOTIDE SEQUENCE [LARGE SCALE GENOMIC DNA]</scope>
    <source>
        <strain evidence="2 3">S00239</strain>
    </source>
</reference>
<comment type="caution">
    <text evidence="2">The sequence shown here is derived from an EMBL/GenBank/DDBJ whole genome shotgun (WGS) entry which is preliminary data.</text>
</comment>
<feature type="region of interest" description="Disordered" evidence="1">
    <location>
        <begin position="1"/>
        <end position="65"/>
    </location>
</feature>
<proteinExistence type="predicted"/>
<evidence type="ECO:0000313" key="2">
    <source>
        <dbReference type="EMBL" id="MBB4843620.1"/>
    </source>
</evidence>
<organism evidence="2 3">
    <name type="scientific">Roseateles oligotrophus</name>
    <dbReference type="NCBI Taxonomy" id="1769250"/>
    <lineage>
        <taxon>Bacteria</taxon>
        <taxon>Pseudomonadati</taxon>
        <taxon>Pseudomonadota</taxon>
        <taxon>Betaproteobacteria</taxon>
        <taxon>Burkholderiales</taxon>
        <taxon>Sphaerotilaceae</taxon>
        <taxon>Roseateles</taxon>
    </lineage>
</organism>
<feature type="compositionally biased region" description="Basic and acidic residues" evidence="1">
    <location>
        <begin position="8"/>
        <end position="34"/>
    </location>
</feature>
<dbReference type="RefSeq" id="WP_184299075.1">
    <property type="nucleotide sequence ID" value="NZ_JACHLP010000004.1"/>
</dbReference>
<name>A0A840L603_9BURK</name>
<feature type="compositionally biased region" description="Low complexity" evidence="1">
    <location>
        <begin position="46"/>
        <end position="65"/>
    </location>
</feature>
<accession>A0A840L603</accession>
<dbReference type="Proteomes" id="UP000562027">
    <property type="component" value="Unassembled WGS sequence"/>
</dbReference>
<dbReference type="EMBL" id="JACHLP010000004">
    <property type="protein sequence ID" value="MBB4843620.1"/>
    <property type="molecule type" value="Genomic_DNA"/>
</dbReference>
<evidence type="ECO:0000313" key="3">
    <source>
        <dbReference type="Proteomes" id="UP000562027"/>
    </source>
</evidence>
<protein>
    <submittedName>
        <fullName evidence="2">Uncharacterized protein</fullName>
    </submittedName>
</protein>
<dbReference type="AlphaFoldDB" id="A0A840L603"/>
<gene>
    <name evidence="2" type="ORF">HNP55_002143</name>
</gene>
<evidence type="ECO:0000256" key="1">
    <source>
        <dbReference type="SAM" id="MobiDB-lite"/>
    </source>
</evidence>